<dbReference type="Gene3D" id="2.60.40.1120">
    <property type="entry name" value="Carboxypeptidase-like, regulatory domain"/>
    <property type="match status" value="1"/>
</dbReference>
<dbReference type="Gene3D" id="2.40.170.20">
    <property type="entry name" value="TonB-dependent receptor, beta-barrel domain"/>
    <property type="match status" value="1"/>
</dbReference>
<reference evidence="6 7" key="1">
    <citation type="submission" date="2018-10" db="EMBL/GenBank/DDBJ databases">
        <title>Genome sequencing of Pedobacter jejuensis TNB23.</title>
        <authorList>
            <person name="Cho Y.-J."/>
            <person name="Cho A."/>
            <person name="Kim O.-S."/>
        </authorList>
    </citation>
    <scope>NUCLEOTIDE SEQUENCE [LARGE SCALE GENOMIC DNA]</scope>
    <source>
        <strain evidence="6 7">TNB23</strain>
    </source>
</reference>
<accession>A0A3N0BXY4</accession>
<feature type="signal peptide" evidence="4">
    <location>
        <begin position="1"/>
        <end position="18"/>
    </location>
</feature>
<organism evidence="6 7">
    <name type="scientific">Pedobacter jejuensis</name>
    <dbReference type="NCBI Taxonomy" id="1268550"/>
    <lineage>
        <taxon>Bacteria</taxon>
        <taxon>Pseudomonadati</taxon>
        <taxon>Bacteroidota</taxon>
        <taxon>Sphingobacteriia</taxon>
        <taxon>Sphingobacteriales</taxon>
        <taxon>Sphingobacteriaceae</taxon>
        <taxon>Pedobacter</taxon>
    </lineage>
</organism>
<dbReference type="OrthoDB" id="606851at2"/>
<name>A0A3N0BXY4_9SPHI</name>
<dbReference type="InterPro" id="IPR041700">
    <property type="entry name" value="OMP_b-brl_3"/>
</dbReference>
<evidence type="ECO:0000256" key="2">
    <source>
        <dbReference type="ARBA" id="ARBA00023136"/>
    </source>
</evidence>
<gene>
    <name evidence="6" type="ORF">D7004_07520</name>
</gene>
<dbReference type="InterPro" id="IPR008969">
    <property type="entry name" value="CarboxyPept-like_regulatory"/>
</dbReference>
<dbReference type="RefSeq" id="WP_123205254.1">
    <property type="nucleotide sequence ID" value="NZ_RBEE01000011.1"/>
</dbReference>
<dbReference type="PANTHER" id="PTHR40980:SF4">
    <property type="entry name" value="TONB-DEPENDENT RECEPTOR-LIKE BETA-BARREL DOMAIN-CONTAINING PROTEIN"/>
    <property type="match status" value="1"/>
</dbReference>
<evidence type="ECO:0000256" key="3">
    <source>
        <dbReference type="ARBA" id="ARBA00023237"/>
    </source>
</evidence>
<proteinExistence type="predicted"/>
<dbReference type="Proteomes" id="UP000274046">
    <property type="component" value="Unassembled WGS sequence"/>
</dbReference>
<comment type="subcellular location">
    <subcellularLocation>
        <location evidence="1">Cell outer membrane</location>
    </subcellularLocation>
</comment>
<evidence type="ECO:0000256" key="4">
    <source>
        <dbReference type="SAM" id="SignalP"/>
    </source>
</evidence>
<dbReference type="InterPro" id="IPR036942">
    <property type="entry name" value="Beta-barrel_TonB_sf"/>
</dbReference>
<dbReference type="InterPro" id="IPR037066">
    <property type="entry name" value="Plug_dom_sf"/>
</dbReference>
<dbReference type="SUPFAM" id="SSF56935">
    <property type="entry name" value="Porins"/>
    <property type="match status" value="1"/>
</dbReference>
<protein>
    <submittedName>
        <fullName evidence="6">TonB-dependent receptor</fullName>
    </submittedName>
</protein>
<dbReference type="EMBL" id="RBEE01000011">
    <property type="protein sequence ID" value="RNL54627.1"/>
    <property type="molecule type" value="Genomic_DNA"/>
</dbReference>
<dbReference type="PANTHER" id="PTHR40980">
    <property type="entry name" value="PLUG DOMAIN-CONTAINING PROTEIN"/>
    <property type="match status" value="1"/>
</dbReference>
<evidence type="ECO:0000259" key="5">
    <source>
        <dbReference type="Pfam" id="PF14905"/>
    </source>
</evidence>
<dbReference type="SUPFAM" id="SSF49464">
    <property type="entry name" value="Carboxypeptidase regulatory domain-like"/>
    <property type="match status" value="1"/>
</dbReference>
<keyword evidence="3" id="KW-0998">Cell outer membrane</keyword>
<dbReference type="AlphaFoldDB" id="A0A3N0BXY4"/>
<dbReference type="GO" id="GO:0009279">
    <property type="term" value="C:cell outer membrane"/>
    <property type="evidence" value="ECO:0007669"/>
    <property type="project" value="UniProtKB-SubCell"/>
</dbReference>
<keyword evidence="4" id="KW-0732">Signal</keyword>
<sequence length="802" mass="90026">MRILILFLLLITGSQLCAQQNYSIKGQVIDSVTLLPVVFATVTVKNAVKGTAAKILLTDSNGVFQISGLDNLPHSIAIGAMGYKSKTISAKIDSLHTQTNLGQIVLAPTINSLKEVLVTASRPLVRQEIDRLSYDVQADADNKSQSVLEIISKVPMLSLDGDENILLKGSGNYKIFINGRPSALVARNPKEALKAMPANSVQKIEVITTPPAKYDAEGLAGIINIVTNKRLVDGYNGSIGVSYNDMVGMGENATLTWKKGKFGITSRAYVFQDFKRYLETESSRDIFLPAFTRLLQQGTYSYMGAYSSENLEISFEIDSLNLITASGSLFQSRYDDQTSQTSRMVNGQNELLYSYDLLNINPQRETGVDLNINYQLGFKQLKNQLLTFSYQFQDFPNRQSDEVQISNRYNYEQNSYRQANSNGTREQTIQIDYVHPAKIFTIEVGAKAILRNNFSDYGREIYNPALNAYSADGFTDNSFDYRQSVYSLYNSWHLKLKKIEVKAGFRLENTRLNADFSTQKSFLKESYTNYIPVISIQRKLEQGAINLGYTQRISRPGIYQLNPFIDKSDPQFITTGNPELKPVLNHNFELAYNIFGKGNYNLALSYSFANSNIQQVTSLLEGASYTTYENIGENKTTGMNISTSYPFSKSFTGSINSALGYVWMKGSFNKKIYENDGLQGSAYASLNYKINTNWRLGTFVSFVSASPMLQGRRNAIINNSFRLTKDLLKKKLTASFSVVNPYQKYWYVKTKIITADFEQQVSGQKIYRTFGLSLNYNFGALKSEIKKNQRSINNDDVGGKVK</sequence>
<evidence type="ECO:0000313" key="6">
    <source>
        <dbReference type="EMBL" id="RNL54627.1"/>
    </source>
</evidence>
<comment type="caution">
    <text evidence="6">The sequence shown here is derived from an EMBL/GenBank/DDBJ whole genome shotgun (WGS) entry which is preliminary data.</text>
</comment>
<feature type="chain" id="PRO_5018092235" evidence="4">
    <location>
        <begin position="19"/>
        <end position="802"/>
    </location>
</feature>
<evidence type="ECO:0000256" key="1">
    <source>
        <dbReference type="ARBA" id="ARBA00004442"/>
    </source>
</evidence>
<dbReference type="Pfam" id="PF13715">
    <property type="entry name" value="CarbopepD_reg_2"/>
    <property type="match status" value="1"/>
</dbReference>
<keyword evidence="7" id="KW-1185">Reference proteome</keyword>
<feature type="domain" description="Outer membrane protein beta-barrel" evidence="5">
    <location>
        <begin position="378"/>
        <end position="776"/>
    </location>
</feature>
<keyword evidence="6" id="KW-0675">Receptor</keyword>
<keyword evidence="2" id="KW-0472">Membrane</keyword>
<dbReference type="Gene3D" id="2.170.130.10">
    <property type="entry name" value="TonB-dependent receptor, plug domain"/>
    <property type="match status" value="1"/>
</dbReference>
<dbReference type="Pfam" id="PF14905">
    <property type="entry name" value="OMP_b-brl_3"/>
    <property type="match status" value="1"/>
</dbReference>
<evidence type="ECO:0000313" key="7">
    <source>
        <dbReference type="Proteomes" id="UP000274046"/>
    </source>
</evidence>